<dbReference type="InterPro" id="IPR042617">
    <property type="entry name" value="CTC1-like"/>
</dbReference>
<comment type="caution">
    <text evidence="10">The sequence shown here is derived from an EMBL/GenBank/DDBJ whole genome shotgun (WGS) entry which is preliminary data.</text>
</comment>
<reference evidence="10 11" key="1">
    <citation type="submission" date="2019-03" db="EMBL/GenBank/DDBJ databases">
        <title>First draft genome of Liparis tanakae, snailfish: a comprehensive survey of snailfish specific genes.</title>
        <authorList>
            <person name="Kim W."/>
            <person name="Song I."/>
            <person name="Jeong J.-H."/>
            <person name="Kim D."/>
            <person name="Kim S."/>
            <person name="Ryu S."/>
            <person name="Song J.Y."/>
            <person name="Lee S.K."/>
        </authorList>
    </citation>
    <scope>NUCLEOTIDE SEQUENCE [LARGE SCALE GENOMIC DNA]</scope>
    <source>
        <tissue evidence="10">Muscle</tissue>
    </source>
</reference>
<evidence type="ECO:0000256" key="5">
    <source>
        <dbReference type="ARBA" id="ARBA00022454"/>
    </source>
</evidence>
<keyword evidence="6" id="KW-0779">Telomere</keyword>
<proteinExistence type="inferred from homology"/>
<evidence type="ECO:0000313" key="10">
    <source>
        <dbReference type="EMBL" id="TNN27329.1"/>
    </source>
</evidence>
<dbReference type="GO" id="GO:0042162">
    <property type="term" value="F:telomeric DNA binding"/>
    <property type="evidence" value="ECO:0007669"/>
    <property type="project" value="TreeGrafter"/>
</dbReference>
<sequence length="431" mass="46251">MYVCLFHLLLQEASWLKEVFSFLSEHLSPDLCGSAPQAADDSLTGVFQRLQAQLGGPHLFPVSYRLVSVSGLLSLQHLACVSNLSWSTNQQRAWAKEAELSLPGHLALPRVNLLLIGYLREGRAGEWRLTDTSGSVRCECLSPSPLWLNRPVFFPHWNYIPHNAPGQDPEEAGGHVELIGSPVLLCPGPDHGLAVSPAGGAGLSGAVGVREASGLLDNRTRGQRLSVFGLVGTVCPLLAVAGTTFFCFWLTGGSHALRVLVKDRSRLWWAGCVRVGQGVCVTALRVCVLRGWRGNNILCVTDQSQLHTNYTHAATPPPPVMSHADDEECEEPERCVNQSGVRVKKSKVISYQGTVTQVVSEGAGLYVMDGKVGLLRVTAFSRLGGAAPVGGAAPDSSCPGDGALPRLLMENNAGVSEYLWACHLSSLLTHR</sequence>
<dbReference type="Pfam" id="PF15489">
    <property type="entry name" value="CTC1"/>
    <property type="match status" value="1"/>
</dbReference>
<dbReference type="GO" id="GO:0045740">
    <property type="term" value="P:positive regulation of DNA replication"/>
    <property type="evidence" value="ECO:0007669"/>
    <property type="project" value="TreeGrafter"/>
</dbReference>
<evidence type="ECO:0000313" key="11">
    <source>
        <dbReference type="Proteomes" id="UP000314294"/>
    </source>
</evidence>
<keyword evidence="7" id="KW-0238">DNA-binding</keyword>
<evidence type="ECO:0000256" key="2">
    <source>
        <dbReference type="ARBA" id="ARBA00004574"/>
    </source>
</evidence>
<accession>A0A4Z2EEN8</accession>
<evidence type="ECO:0000256" key="4">
    <source>
        <dbReference type="ARBA" id="ARBA00016175"/>
    </source>
</evidence>
<keyword evidence="11" id="KW-1185">Reference proteome</keyword>
<keyword evidence="9" id="KW-0812">Transmembrane</keyword>
<dbReference type="GO" id="GO:1990879">
    <property type="term" value="C:CST complex"/>
    <property type="evidence" value="ECO:0007669"/>
    <property type="project" value="TreeGrafter"/>
</dbReference>
<dbReference type="AlphaFoldDB" id="A0A4Z2EEN8"/>
<evidence type="ECO:0000256" key="9">
    <source>
        <dbReference type="SAM" id="Phobius"/>
    </source>
</evidence>
<evidence type="ECO:0000256" key="1">
    <source>
        <dbReference type="ARBA" id="ARBA00004123"/>
    </source>
</evidence>
<dbReference type="GO" id="GO:0003697">
    <property type="term" value="F:single-stranded DNA binding"/>
    <property type="evidence" value="ECO:0007669"/>
    <property type="project" value="InterPro"/>
</dbReference>
<evidence type="ECO:0000256" key="8">
    <source>
        <dbReference type="ARBA" id="ARBA00023242"/>
    </source>
</evidence>
<dbReference type="InterPro" id="IPR029156">
    <property type="entry name" value="CTC1"/>
</dbReference>
<dbReference type="Proteomes" id="UP000314294">
    <property type="component" value="Unassembled WGS sequence"/>
</dbReference>
<keyword evidence="5" id="KW-0158">Chromosome</keyword>
<dbReference type="GO" id="GO:0010833">
    <property type="term" value="P:telomere maintenance via telomere lengthening"/>
    <property type="evidence" value="ECO:0007669"/>
    <property type="project" value="TreeGrafter"/>
</dbReference>
<organism evidence="10 11">
    <name type="scientific">Liparis tanakae</name>
    <name type="common">Tanaka's snailfish</name>
    <dbReference type="NCBI Taxonomy" id="230148"/>
    <lineage>
        <taxon>Eukaryota</taxon>
        <taxon>Metazoa</taxon>
        <taxon>Chordata</taxon>
        <taxon>Craniata</taxon>
        <taxon>Vertebrata</taxon>
        <taxon>Euteleostomi</taxon>
        <taxon>Actinopterygii</taxon>
        <taxon>Neopterygii</taxon>
        <taxon>Teleostei</taxon>
        <taxon>Neoteleostei</taxon>
        <taxon>Acanthomorphata</taxon>
        <taxon>Eupercaria</taxon>
        <taxon>Perciformes</taxon>
        <taxon>Cottioidei</taxon>
        <taxon>Cottales</taxon>
        <taxon>Liparidae</taxon>
        <taxon>Liparis</taxon>
    </lineage>
</organism>
<feature type="transmembrane region" description="Helical" evidence="9">
    <location>
        <begin position="227"/>
        <end position="251"/>
    </location>
</feature>
<keyword evidence="9" id="KW-0472">Membrane</keyword>
<dbReference type="PANTHER" id="PTHR14865">
    <property type="entry name" value="CST COMPLEX SUBUNIT CTC1"/>
    <property type="match status" value="1"/>
</dbReference>
<evidence type="ECO:0000256" key="3">
    <source>
        <dbReference type="ARBA" id="ARBA00006332"/>
    </source>
</evidence>
<dbReference type="OrthoDB" id="2314520at2759"/>
<protein>
    <recommendedName>
        <fullName evidence="4">CST complex subunit CTC1</fullName>
    </recommendedName>
</protein>
<keyword evidence="9" id="KW-1133">Transmembrane helix</keyword>
<comment type="similarity">
    <text evidence="3">Belongs to the CTC1 family.</text>
</comment>
<name>A0A4Z2EEN8_9TELE</name>
<comment type="subcellular location">
    <subcellularLocation>
        <location evidence="2">Chromosome</location>
        <location evidence="2">Telomere</location>
    </subcellularLocation>
    <subcellularLocation>
        <location evidence="1">Nucleus</location>
    </subcellularLocation>
</comment>
<evidence type="ECO:0000256" key="7">
    <source>
        <dbReference type="ARBA" id="ARBA00023125"/>
    </source>
</evidence>
<dbReference type="PANTHER" id="PTHR14865:SF2">
    <property type="entry name" value="CST COMPLEX SUBUNIT CTC1"/>
    <property type="match status" value="1"/>
</dbReference>
<dbReference type="EMBL" id="SRLO01008459">
    <property type="protein sequence ID" value="TNN27329.1"/>
    <property type="molecule type" value="Genomic_DNA"/>
</dbReference>
<evidence type="ECO:0000256" key="6">
    <source>
        <dbReference type="ARBA" id="ARBA00022895"/>
    </source>
</evidence>
<keyword evidence="8" id="KW-0539">Nucleus</keyword>
<gene>
    <name evidence="10" type="primary">ctc1_1</name>
    <name evidence="10" type="ORF">EYF80_062527</name>
</gene>